<organism evidence="3 4">
    <name type="scientific">Curtobacterium citreum</name>
    <dbReference type="NCBI Taxonomy" id="2036"/>
    <lineage>
        <taxon>Bacteria</taxon>
        <taxon>Bacillati</taxon>
        <taxon>Actinomycetota</taxon>
        <taxon>Actinomycetes</taxon>
        <taxon>Micrococcales</taxon>
        <taxon>Microbacteriaceae</taxon>
        <taxon>Curtobacterium</taxon>
    </lineage>
</organism>
<dbReference type="Gene3D" id="3.40.50.720">
    <property type="entry name" value="NAD(P)-binding Rossmann-like Domain"/>
    <property type="match status" value="1"/>
</dbReference>
<evidence type="ECO:0000313" key="4">
    <source>
        <dbReference type="Proteomes" id="UP001370299"/>
    </source>
</evidence>
<evidence type="ECO:0000313" key="3">
    <source>
        <dbReference type="EMBL" id="MEK0170579.1"/>
    </source>
</evidence>
<comment type="similarity">
    <text evidence="1">Belongs to the short-chain dehydrogenases/reductases (SDR) family.</text>
</comment>
<comment type="caution">
    <text evidence="3">The sequence shown here is derived from an EMBL/GenBank/DDBJ whole genome shotgun (WGS) entry which is preliminary data.</text>
</comment>
<dbReference type="PANTHER" id="PTHR24320">
    <property type="entry name" value="RETINOL DEHYDROGENASE"/>
    <property type="match status" value="1"/>
</dbReference>
<proteinExistence type="inferred from homology"/>
<evidence type="ECO:0000256" key="2">
    <source>
        <dbReference type="ARBA" id="ARBA00023002"/>
    </source>
</evidence>
<evidence type="ECO:0000256" key="1">
    <source>
        <dbReference type="ARBA" id="ARBA00006484"/>
    </source>
</evidence>
<dbReference type="EMBL" id="JBBLYY010000023">
    <property type="protein sequence ID" value="MEK0170579.1"/>
    <property type="molecule type" value="Genomic_DNA"/>
</dbReference>
<dbReference type="InterPro" id="IPR036291">
    <property type="entry name" value="NAD(P)-bd_dom_sf"/>
</dbReference>
<dbReference type="RefSeq" id="WP_340196623.1">
    <property type="nucleotide sequence ID" value="NZ_JBBKAP010000042.1"/>
</dbReference>
<gene>
    <name evidence="3" type="ORF">WMN62_03775</name>
</gene>
<reference evidence="3 4" key="1">
    <citation type="submission" date="2024-03" db="EMBL/GenBank/DDBJ databases">
        <title>Whole genomes of four grape xylem sap localized bacterial endophytes.</title>
        <authorList>
            <person name="Kumar G."/>
            <person name="Savka M.A."/>
        </authorList>
    </citation>
    <scope>NUCLEOTIDE SEQUENCE [LARGE SCALE GENOMIC DNA]</scope>
    <source>
        <strain evidence="3 4">RIT_GXS8</strain>
    </source>
</reference>
<protein>
    <submittedName>
        <fullName evidence="3">SDR family oxidoreductase</fullName>
    </submittedName>
</protein>
<dbReference type="Pfam" id="PF00106">
    <property type="entry name" value="adh_short"/>
    <property type="match status" value="1"/>
</dbReference>
<dbReference type="SUPFAM" id="SSF51735">
    <property type="entry name" value="NAD(P)-binding Rossmann-fold domains"/>
    <property type="match status" value="1"/>
</dbReference>
<dbReference type="PRINTS" id="PR00081">
    <property type="entry name" value="GDHRDH"/>
</dbReference>
<keyword evidence="4" id="KW-1185">Reference proteome</keyword>
<accession>A0ABU8Y795</accession>
<dbReference type="InterPro" id="IPR002347">
    <property type="entry name" value="SDR_fam"/>
</dbReference>
<name>A0ABU8Y795_9MICO</name>
<sequence length="310" mass="32288">MARNERLTLPDLGGRRVLVTGASDGIGLEIAARFAGAGAEVVVPVRNRDKGAAAVARITAQHPDASVLLEDLDLSSLESVSTLGERLRAGGTPIDVFVGNAGVMNPPERQTTRDGFELQFGTNHLGHVALVGALLPLLRVADGRVVMQSSVAAQRASIRWDDLQSEQDYDVARAYGQSKLACALFALELGRRSRTGGWGITSAVSHPGVAPTSLLAARPEIGRSGDTVAVRMIRWLSARGLLVGTPASAAEPALLAATDTDLDGGFVGPTGPGQLGGPAGRRKPWAPLLRDDDAARLWDVSESLVGSAVS</sequence>
<dbReference type="NCBIfam" id="NF004513">
    <property type="entry name" value="PRK05854.1"/>
    <property type="match status" value="1"/>
</dbReference>
<keyword evidence="2" id="KW-0560">Oxidoreductase</keyword>
<dbReference type="Proteomes" id="UP001370299">
    <property type="component" value="Unassembled WGS sequence"/>
</dbReference>
<dbReference type="PANTHER" id="PTHR24320:SF148">
    <property type="entry name" value="NAD(P)-BINDING ROSSMANN-FOLD SUPERFAMILY PROTEIN"/>
    <property type="match status" value="1"/>
</dbReference>